<feature type="active site" evidence="6">
    <location>
        <position position="464"/>
    </location>
</feature>
<dbReference type="STRING" id="286115.A0A507C5N5"/>
<dbReference type="Proteomes" id="UP000320475">
    <property type="component" value="Unassembled WGS sequence"/>
</dbReference>
<dbReference type="VEuPathDB" id="FungiDB:SeMB42_g07241"/>
<organism evidence="12 14">
    <name type="scientific">Synchytrium endobioticum</name>
    <dbReference type="NCBI Taxonomy" id="286115"/>
    <lineage>
        <taxon>Eukaryota</taxon>
        <taxon>Fungi</taxon>
        <taxon>Fungi incertae sedis</taxon>
        <taxon>Chytridiomycota</taxon>
        <taxon>Chytridiomycota incertae sedis</taxon>
        <taxon>Chytridiomycetes</taxon>
        <taxon>Synchytriales</taxon>
        <taxon>Synchytriaceae</taxon>
        <taxon>Synchytrium</taxon>
    </lineage>
</organism>
<dbReference type="InterPro" id="IPR050749">
    <property type="entry name" value="Glycosyl_Hydrolase_47"/>
</dbReference>
<keyword evidence="7" id="KW-0106">Calcium</keyword>
<feature type="active site" description="Proton donor" evidence="6">
    <location>
        <position position="202"/>
    </location>
</feature>
<sequence>MSRYKPRIGTRLAILIIVVILIYFSSSLISSTQSNGGRGKTIQQKVIGGYGLDSSDDDKDSSWRFTRPYGGHEGDNGATSQTKKLPSYTNKTGPSKEIQGITRFEPFLGSDRGSNDLEMLNQVQSMMKHAWDGYIQYANGTDELEPISKQGHNWYNKYSLLSTPVDSLDTLFIMGLEDDYQLAKSMVLNMTFDLPITINLFETIIRVVGGLLSAYDLDGDIRLVDKAVELVDRLLPSFNGPLGIPLNQVSLRNAVAADASSGCIAEIGTLQLEFQYLSDVTGNPIYARVALRIYEEMHKGIQNAPAPGLYAISFGVMGGHLRFPGDRYGLGAASDSFYEYLLKLWISTGEDKYRVWYDESAESFSSLFVREENGQTWIPNTYYTQNHKNSEDDMEHLACFSGGMFALGALTHRRGNWTRQLDVGQKITRTCYGAYNVTESGLGSEKFNGSSLKASITWYILRPETIESIFYMWRFTHDPMYREYGRNIVKALETFCRNEAGYSGLRDVNNLTQDNLQQSFFLAETLKYLYLLFTSDDIIALEDYVFNTECHPISIRGRGRRKDASKWSPIPFQSSEYGGLEPRALRSSSRDGRLRDESGQNIRGDVGTKLKKKVLHKNFNA</sequence>
<dbReference type="OrthoDB" id="8118055at2759"/>
<evidence type="ECO:0000313" key="12">
    <source>
        <dbReference type="EMBL" id="TPX34962.1"/>
    </source>
</evidence>
<evidence type="ECO:0000256" key="5">
    <source>
        <dbReference type="ARBA" id="ARBA00023157"/>
    </source>
</evidence>
<dbReference type="PANTHER" id="PTHR11742">
    <property type="entry name" value="MANNOSYL-OLIGOSACCHARIDE ALPHA-1,2-MANNOSIDASE-RELATED"/>
    <property type="match status" value="1"/>
</dbReference>
<evidence type="ECO:0000256" key="7">
    <source>
        <dbReference type="PIRSR" id="PIRSR601382-2"/>
    </source>
</evidence>
<feature type="region of interest" description="Disordered" evidence="10">
    <location>
        <begin position="573"/>
        <end position="607"/>
    </location>
</feature>
<evidence type="ECO:0000256" key="3">
    <source>
        <dbReference type="ARBA" id="ARBA00007658"/>
    </source>
</evidence>
<feature type="active site" description="Proton donor" evidence="6">
    <location>
        <position position="445"/>
    </location>
</feature>
<comment type="similarity">
    <text evidence="3 9">Belongs to the glycosyl hydrolase 47 family.</text>
</comment>
<evidence type="ECO:0000256" key="8">
    <source>
        <dbReference type="PIRSR" id="PIRSR601382-3"/>
    </source>
</evidence>
<evidence type="ECO:0000256" key="9">
    <source>
        <dbReference type="RuleBase" id="RU361193"/>
    </source>
</evidence>
<protein>
    <recommendedName>
        <fullName evidence="9">alpha-1,2-Mannosidase</fullName>
        <ecNumber evidence="9">3.2.1.-</ecNumber>
    </recommendedName>
</protein>
<keyword evidence="5 8" id="KW-1015">Disulfide bond</keyword>
<keyword evidence="14" id="KW-1185">Reference proteome</keyword>
<evidence type="ECO:0000313" key="14">
    <source>
        <dbReference type="Proteomes" id="UP000317494"/>
    </source>
</evidence>
<dbReference type="Proteomes" id="UP000317494">
    <property type="component" value="Unassembled WGS sequence"/>
</dbReference>
<accession>A0A507C5N5</accession>
<dbReference type="AlphaFoldDB" id="A0A507C5N5"/>
<keyword evidence="9" id="KW-0326">Glycosidase</keyword>
<keyword evidence="11" id="KW-1133">Transmembrane helix</keyword>
<keyword evidence="7" id="KW-0479">Metal-binding</keyword>
<comment type="cofactor">
    <cofactor evidence="1 7">
        <name>Ca(2+)</name>
        <dbReference type="ChEBI" id="CHEBI:29108"/>
    </cofactor>
</comment>
<keyword evidence="11" id="KW-0472">Membrane</keyword>
<dbReference type="PRINTS" id="PR00747">
    <property type="entry name" value="GLYHDRLASE47"/>
</dbReference>
<comment type="pathway">
    <text evidence="2">Protein modification; protein glycosylation.</text>
</comment>
<dbReference type="Gene3D" id="1.50.10.10">
    <property type="match status" value="1"/>
</dbReference>
<evidence type="ECO:0000256" key="2">
    <source>
        <dbReference type="ARBA" id="ARBA00004922"/>
    </source>
</evidence>
<dbReference type="EMBL" id="QEAN01000485">
    <property type="protein sequence ID" value="TPX34962.1"/>
    <property type="molecule type" value="Genomic_DNA"/>
</dbReference>
<dbReference type="SUPFAM" id="SSF48225">
    <property type="entry name" value="Seven-hairpin glycosidases"/>
    <property type="match status" value="1"/>
</dbReference>
<evidence type="ECO:0000256" key="10">
    <source>
        <dbReference type="SAM" id="MobiDB-lite"/>
    </source>
</evidence>
<evidence type="ECO:0000256" key="1">
    <source>
        <dbReference type="ARBA" id="ARBA00001913"/>
    </source>
</evidence>
<feature type="active site" evidence="6">
    <location>
        <position position="335"/>
    </location>
</feature>
<dbReference type="GO" id="GO:0005509">
    <property type="term" value="F:calcium ion binding"/>
    <property type="evidence" value="ECO:0007669"/>
    <property type="project" value="InterPro"/>
</dbReference>
<evidence type="ECO:0000313" key="13">
    <source>
        <dbReference type="EMBL" id="TPX39525.1"/>
    </source>
</evidence>
<dbReference type="EC" id="3.2.1.-" evidence="9"/>
<keyword evidence="4 9" id="KW-0378">Hydrolase</keyword>
<dbReference type="PANTHER" id="PTHR11742:SF6">
    <property type="entry name" value="MANNOSYL-OLIGOSACCHARIDE ALPHA-1,2-MANNOSIDASE IA-RELATED"/>
    <property type="match status" value="1"/>
</dbReference>
<dbReference type="Pfam" id="PF01532">
    <property type="entry name" value="Glyco_hydro_47"/>
    <property type="match status" value="1"/>
</dbReference>
<evidence type="ECO:0000256" key="11">
    <source>
        <dbReference type="SAM" id="Phobius"/>
    </source>
</evidence>
<gene>
    <name evidence="13" type="ORF">SeLEV6574_g07148</name>
    <name evidence="12" type="ORF">SeMB42_g07241</name>
</gene>
<evidence type="ECO:0000313" key="15">
    <source>
        <dbReference type="Proteomes" id="UP000320475"/>
    </source>
</evidence>
<evidence type="ECO:0000256" key="4">
    <source>
        <dbReference type="ARBA" id="ARBA00022801"/>
    </source>
</evidence>
<dbReference type="InterPro" id="IPR001382">
    <property type="entry name" value="Glyco_hydro_47"/>
</dbReference>
<feature type="region of interest" description="Disordered" evidence="10">
    <location>
        <begin position="49"/>
        <end position="95"/>
    </location>
</feature>
<dbReference type="InterPro" id="IPR012341">
    <property type="entry name" value="6hp_glycosidase-like_sf"/>
</dbReference>
<dbReference type="InterPro" id="IPR036026">
    <property type="entry name" value="Seven-hairpin_glycosidases"/>
</dbReference>
<dbReference type="GO" id="GO:0004571">
    <property type="term" value="F:mannosyl-oligosaccharide 1,2-alpha-mannosidase activity"/>
    <property type="evidence" value="ECO:0007669"/>
    <property type="project" value="InterPro"/>
</dbReference>
<dbReference type="GO" id="GO:0005975">
    <property type="term" value="P:carbohydrate metabolic process"/>
    <property type="evidence" value="ECO:0007669"/>
    <property type="project" value="InterPro"/>
</dbReference>
<proteinExistence type="inferred from homology"/>
<comment type="caution">
    <text evidence="12">The sequence shown here is derived from an EMBL/GenBank/DDBJ whole genome shotgun (WGS) entry which is preliminary data.</text>
</comment>
<name>A0A507C5N5_9FUNG</name>
<feature type="transmembrane region" description="Helical" evidence="11">
    <location>
        <begin position="12"/>
        <end position="30"/>
    </location>
</feature>
<feature type="compositionally biased region" description="Basic and acidic residues" evidence="10">
    <location>
        <begin position="588"/>
        <end position="598"/>
    </location>
</feature>
<dbReference type="EMBL" id="QEAM01000470">
    <property type="protein sequence ID" value="TPX39525.1"/>
    <property type="molecule type" value="Genomic_DNA"/>
</dbReference>
<dbReference type="GO" id="GO:0000139">
    <property type="term" value="C:Golgi membrane"/>
    <property type="evidence" value="ECO:0007669"/>
    <property type="project" value="TreeGrafter"/>
</dbReference>
<feature type="disulfide bond" evidence="8">
    <location>
        <begin position="399"/>
        <end position="431"/>
    </location>
</feature>
<dbReference type="GO" id="GO:0036503">
    <property type="term" value="P:ERAD pathway"/>
    <property type="evidence" value="ECO:0007669"/>
    <property type="project" value="UniProtKB-ARBA"/>
</dbReference>
<feature type="binding site" evidence="7">
    <location>
        <position position="548"/>
    </location>
    <ligand>
        <name>Ca(2+)</name>
        <dbReference type="ChEBI" id="CHEBI:29108"/>
    </ligand>
</feature>
<keyword evidence="11" id="KW-0812">Transmembrane</keyword>
<dbReference type="GO" id="GO:0005783">
    <property type="term" value="C:endoplasmic reticulum"/>
    <property type="evidence" value="ECO:0007669"/>
    <property type="project" value="TreeGrafter"/>
</dbReference>
<reference evidence="14 15" key="1">
    <citation type="journal article" date="2019" name="Sci. Rep.">
        <title>Comparative genomics of chytrid fungi reveal insights into the obligate biotrophic and pathogenic lifestyle of Synchytrium endobioticum.</title>
        <authorList>
            <person name="van de Vossenberg B.T.L.H."/>
            <person name="Warris S."/>
            <person name="Nguyen H.D.T."/>
            <person name="van Gent-Pelzer M.P.E."/>
            <person name="Joly D.L."/>
            <person name="van de Geest H.C."/>
            <person name="Bonants P.J.M."/>
            <person name="Smith D.S."/>
            <person name="Levesque C.A."/>
            <person name="van der Lee T.A.J."/>
        </authorList>
    </citation>
    <scope>NUCLEOTIDE SEQUENCE [LARGE SCALE GENOMIC DNA]</scope>
    <source>
        <strain evidence="13 15">LEV6574</strain>
        <strain evidence="12 14">MB42</strain>
    </source>
</reference>
<feature type="compositionally biased region" description="Polar residues" evidence="10">
    <location>
        <begin position="77"/>
        <end position="93"/>
    </location>
</feature>
<evidence type="ECO:0000256" key="6">
    <source>
        <dbReference type="PIRSR" id="PIRSR601382-1"/>
    </source>
</evidence>